<evidence type="ECO:0000259" key="2">
    <source>
        <dbReference type="Pfam" id="PF01370"/>
    </source>
</evidence>
<evidence type="ECO:0000256" key="1">
    <source>
        <dbReference type="ARBA" id="ARBA00007637"/>
    </source>
</evidence>
<dbReference type="Pfam" id="PF01370">
    <property type="entry name" value="Epimerase"/>
    <property type="match status" value="1"/>
</dbReference>
<dbReference type="Gene3D" id="3.90.25.10">
    <property type="entry name" value="UDP-galactose 4-epimerase, domain 1"/>
    <property type="match status" value="1"/>
</dbReference>
<protein>
    <submittedName>
        <fullName evidence="3">Reductase</fullName>
    </submittedName>
</protein>
<dbReference type="InterPro" id="IPR036291">
    <property type="entry name" value="NAD(P)-bd_dom_sf"/>
</dbReference>
<comment type="similarity">
    <text evidence="1">Belongs to the NAD(P)-dependent epimerase/dehydratase family.</text>
</comment>
<dbReference type="EMBL" id="MSTI01000070">
    <property type="protein sequence ID" value="OLV18234.1"/>
    <property type="molecule type" value="Genomic_DNA"/>
</dbReference>
<keyword evidence="4" id="KW-1185">Reference proteome</keyword>
<accession>A0A1U7NZ96</accession>
<evidence type="ECO:0000313" key="3">
    <source>
        <dbReference type="EMBL" id="OLV18234.1"/>
    </source>
</evidence>
<dbReference type="SUPFAM" id="SSF51735">
    <property type="entry name" value="NAD(P)-binding Rossmann-fold domains"/>
    <property type="match status" value="1"/>
</dbReference>
<dbReference type="InterPro" id="IPR001509">
    <property type="entry name" value="Epimerase_deHydtase"/>
</dbReference>
<gene>
    <name evidence="3" type="ORF">BOO71_0006406</name>
</gene>
<sequence length="243" mass="25326">MNCAGRTHGSPEELHAGNVTLVEGLIAAVLRRLTPPRIVHLASAAEYGAVPEGHASREDDPACPLSPYGASKLAGTVLIEQAVRSGHVQAVALRLTNPLGAGIGAGTLPGRAARELSAAAQEGRDTVRFGPLGARRDFVDAHDVARAVLHTLTSDLSGVVNVGSGRARPVRDLVDGLVALTGFRGQILEDAPGSPRSGDVPYQRADISRLLDSGFTLHHSFHDSLYVLLRGLNPAEARAGVLS</sequence>
<dbReference type="AlphaFoldDB" id="A0A1U7NZ96"/>
<comment type="caution">
    <text evidence="3">The sequence shown here is derived from an EMBL/GenBank/DDBJ whole genome shotgun (WGS) entry which is preliminary data.</text>
</comment>
<feature type="domain" description="NAD-dependent epimerase/dehydratase" evidence="2">
    <location>
        <begin position="5"/>
        <end position="163"/>
    </location>
</feature>
<dbReference type="Proteomes" id="UP000186607">
    <property type="component" value="Unassembled WGS sequence"/>
</dbReference>
<dbReference type="STRING" id="249408.BOO71_0006406"/>
<dbReference type="PANTHER" id="PTHR43000">
    <property type="entry name" value="DTDP-D-GLUCOSE 4,6-DEHYDRATASE-RELATED"/>
    <property type="match status" value="1"/>
</dbReference>
<proteinExistence type="inferred from homology"/>
<organism evidence="3 4">
    <name type="scientific">Deinococcus marmoris</name>
    <dbReference type="NCBI Taxonomy" id="249408"/>
    <lineage>
        <taxon>Bacteria</taxon>
        <taxon>Thermotogati</taxon>
        <taxon>Deinococcota</taxon>
        <taxon>Deinococci</taxon>
        <taxon>Deinococcales</taxon>
        <taxon>Deinococcaceae</taxon>
        <taxon>Deinococcus</taxon>
    </lineage>
</organism>
<reference evidence="3 4" key="1">
    <citation type="submission" date="2017-01" db="EMBL/GenBank/DDBJ databases">
        <title>Genome Analysis of Deinococcus marmoris KOPRI26562.</title>
        <authorList>
            <person name="Kim J.H."/>
            <person name="Oh H.-M."/>
        </authorList>
    </citation>
    <scope>NUCLEOTIDE SEQUENCE [LARGE SCALE GENOMIC DNA]</scope>
    <source>
        <strain evidence="3 4">KOPRI26562</strain>
    </source>
</reference>
<name>A0A1U7NZ96_9DEIO</name>
<dbReference type="Gene3D" id="3.40.50.720">
    <property type="entry name" value="NAD(P)-binding Rossmann-like Domain"/>
    <property type="match status" value="1"/>
</dbReference>
<evidence type="ECO:0000313" key="4">
    <source>
        <dbReference type="Proteomes" id="UP000186607"/>
    </source>
</evidence>